<keyword evidence="1" id="KW-0677">Repeat</keyword>
<organism evidence="6 7">
    <name type="scientific">Luteitalea pratensis</name>
    <dbReference type="NCBI Taxonomy" id="1855912"/>
    <lineage>
        <taxon>Bacteria</taxon>
        <taxon>Pseudomonadati</taxon>
        <taxon>Acidobacteriota</taxon>
        <taxon>Vicinamibacteria</taxon>
        <taxon>Vicinamibacterales</taxon>
        <taxon>Vicinamibacteraceae</taxon>
        <taxon>Luteitalea</taxon>
    </lineage>
</organism>
<dbReference type="InterPro" id="IPR011990">
    <property type="entry name" value="TPR-like_helical_dom_sf"/>
</dbReference>
<dbReference type="Pfam" id="PF13432">
    <property type="entry name" value="TPR_16"/>
    <property type="match status" value="1"/>
</dbReference>
<evidence type="ECO:0000256" key="5">
    <source>
        <dbReference type="SAM" id="SignalP"/>
    </source>
</evidence>
<dbReference type="EMBL" id="CP015136">
    <property type="protein sequence ID" value="AMY12556.1"/>
    <property type="molecule type" value="Genomic_DNA"/>
</dbReference>
<feature type="repeat" description="TPR" evidence="3">
    <location>
        <begin position="189"/>
        <end position="222"/>
    </location>
</feature>
<keyword evidence="5" id="KW-0732">Signal</keyword>
<evidence type="ECO:0000313" key="6">
    <source>
        <dbReference type="EMBL" id="AMY12556.1"/>
    </source>
</evidence>
<dbReference type="AlphaFoldDB" id="A0A143PWB2"/>
<dbReference type="Pfam" id="PF14559">
    <property type="entry name" value="TPR_19"/>
    <property type="match status" value="1"/>
</dbReference>
<dbReference type="STRING" id="1855912.LuPra_05833"/>
<dbReference type="OrthoDB" id="111238at2"/>
<reference evidence="6 7" key="1">
    <citation type="journal article" date="2016" name="Genome Announc.">
        <title>First Complete Genome Sequence of a Subdivision 6 Acidobacterium Strain.</title>
        <authorList>
            <person name="Huang S."/>
            <person name="Vieira S."/>
            <person name="Bunk B."/>
            <person name="Riedel T."/>
            <person name="Sproer C."/>
            <person name="Overmann J."/>
        </authorList>
    </citation>
    <scope>NUCLEOTIDE SEQUENCE [LARGE SCALE GENOMIC DNA]</scope>
    <source>
        <strain evidence="7">DSM 100886 HEG_-6_39</strain>
    </source>
</reference>
<dbReference type="Gene3D" id="1.25.40.10">
    <property type="entry name" value="Tetratricopeptide repeat domain"/>
    <property type="match status" value="1"/>
</dbReference>
<keyword evidence="2 3" id="KW-0802">TPR repeat</keyword>
<keyword evidence="7" id="KW-1185">Reference proteome</keyword>
<dbReference type="PANTHER" id="PTHR44943">
    <property type="entry name" value="CELLULOSE SYNTHASE OPERON PROTEIN C"/>
    <property type="match status" value="1"/>
</dbReference>
<feature type="signal peptide" evidence="5">
    <location>
        <begin position="1"/>
        <end position="24"/>
    </location>
</feature>
<evidence type="ECO:0000256" key="1">
    <source>
        <dbReference type="ARBA" id="ARBA00022737"/>
    </source>
</evidence>
<protein>
    <submittedName>
        <fullName evidence="6">Putative PEP-CTERM system TPR-repeat lipoprotein</fullName>
    </submittedName>
</protein>
<dbReference type="Proteomes" id="UP000076079">
    <property type="component" value="Chromosome"/>
</dbReference>
<evidence type="ECO:0000313" key="7">
    <source>
        <dbReference type="Proteomes" id="UP000076079"/>
    </source>
</evidence>
<evidence type="ECO:0000256" key="3">
    <source>
        <dbReference type="PROSITE-ProRule" id="PRU00339"/>
    </source>
</evidence>
<dbReference type="SUPFAM" id="SSF48452">
    <property type="entry name" value="TPR-like"/>
    <property type="match status" value="1"/>
</dbReference>
<dbReference type="SMART" id="SM00028">
    <property type="entry name" value="TPR"/>
    <property type="match status" value="3"/>
</dbReference>
<feature type="chain" id="PRO_5007512122" evidence="5">
    <location>
        <begin position="25"/>
        <end position="332"/>
    </location>
</feature>
<dbReference type="PANTHER" id="PTHR44943:SF8">
    <property type="entry name" value="TPR REPEAT-CONTAINING PROTEIN MJ0263"/>
    <property type="match status" value="1"/>
</dbReference>
<dbReference type="RefSeq" id="WP_110174004.1">
    <property type="nucleotide sequence ID" value="NZ_CP015136.1"/>
</dbReference>
<gene>
    <name evidence="6" type="ORF">LuPra_05833</name>
</gene>
<accession>A0A143PWB2</accession>
<proteinExistence type="predicted"/>
<sequence length="332" mass="37473" precursor="true">MLKRLTIIRLVAVAGLSLSLTACGKVTAQMSFKDGIAAYQQQNYRIAIAELEEAVKHDFEYRPYAYFYLANSHDSAYKFTRKGQADNDAHLPEAEKYYKLAFEQIDPASREGQGAIFKKRCLEFLVGVYGKEKLDAPDKAEAVGKQIVDLDPKDVNNYFGMAQLYQEAGRVEEAEQMLLRAKEVAPNNVDVQLQLAGFYNKQGNFDKTMEAFQTRIQLEPNNPEAYHTVAGYFEEKVRKDYTISPAVKADYIKRGLDASTKAIEIKGDYVDAMVMKNLLLRQQALVEKSPARQQELLKEATALRDKAIETRNRLQGESDAQAAKARDAKKSE</sequence>
<keyword evidence="6" id="KW-0449">Lipoprotein</keyword>
<dbReference type="KEGG" id="abac:LuPra_05833"/>
<reference evidence="7" key="2">
    <citation type="submission" date="2016-04" db="EMBL/GenBank/DDBJ databases">
        <title>First Complete Genome Sequence of a Subdivision 6 Acidobacterium.</title>
        <authorList>
            <person name="Huang S."/>
            <person name="Vieira S."/>
            <person name="Bunk B."/>
            <person name="Riedel T."/>
            <person name="Sproeer C."/>
            <person name="Overmann J."/>
        </authorList>
    </citation>
    <scope>NUCLEOTIDE SEQUENCE [LARGE SCALE GENOMIC DNA]</scope>
    <source>
        <strain evidence="7">DSM 100886 HEG_-6_39</strain>
    </source>
</reference>
<dbReference type="InterPro" id="IPR051685">
    <property type="entry name" value="Ycf3/AcsC/BcsC/TPR_MFPF"/>
</dbReference>
<dbReference type="PROSITE" id="PS50005">
    <property type="entry name" value="TPR"/>
    <property type="match status" value="2"/>
</dbReference>
<evidence type="ECO:0000256" key="4">
    <source>
        <dbReference type="SAM" id="MobiDB-lite"/>
    </source>
</evidence>
<dbReference type="InterPro" id="IPR019734">
    <property type="entry name" value="TPR_rpt"/>
</dbReference>
<feature type="region of interest" description="Disordered" evidence="4">
    <location>
        <begin position="308"/>
        <end position="332"/>
    </location>
</feature>
<name>A0A143PWB2_LUTPR</name>
<dbReference type="PROSITE" id="PS51257">
    <property type="entry name" value="PROKAR_LIPOPROTEIN"/>
    <property type="match status" value="1"/>
</dbReference>
<evidence type="ECO:0000256" key="2">
    <source>
        <dbReference type="ARBA" id="ARBA00022803"/>
    </source>
</evidence>
<feature type="repeat" description="TPR" evidence="3">
    <location>
        <begin position="155"/>
        <end position="188"/>
    </location>
</feature>